<feature type="transmembrane region" description="Helical" evidence="1">
    <location>
        <begin position="373"/>
        <end position="392"/>
    </location>
</feature>
<evidence type="ECO:0000256" key="1">
    <source>
        <dbReference type="SAM" id="Phobius"/>
    </source>
</evidence>
<feature type="transmembrane region" description="Helical" evidence="1">
    <location>
        <begin position="146"/>
        <end position="167"/>
    </location>
</feature>
<evidence type="ECO:0008006" key="4">
    <source>
        <dbReference type="Google" id="ProtNLM"/>
    </source>
</evidence>
<feature type="transmembrane region" description="Helical" evidence="1">
    <location>
        <begin position="277"/>
        <end position="296"/>
    </location>
</feature>
<feature type="transmembrane region" description="Helical" evidence="1">
    <location>
        <begin position="219"/>
        <end position="239"/>
    </location>
</feature>
<keyword evidence="1" id="KW-0812">Transmembrane</keyword>
<keyword evidence="1" id="KW-1133">Transmembrane helix</keyword>
<comment type="caution">
    <text evidence="2">The sequence shown here is derived from an EMBL/GenBank/DDBJ whole genome shotgun (WGS) entry which is preliminary data.</text>
</comment>
<feature type="transmembrane region" description="Helical" evidence="1">
    <location>
        <begin position="399"/>
        <end position="418"/>
    </location>
</feature>
<gene>
    <name evidence="2" type="ORF">P2G67_07295</name>
</gene>
<dbReference type="Proteomes" id="UP001215503">
    <property type="component" value="Unassembled WGS sequence"/>
</dbReference>
<proteinExistence type="predicted"/>
<feature type="transmembrane region" description="Helical" evidence="1">
    <location>
        <begin position="52"/>
        <end position="74"/>
    </location>
</feature>
<feature type="transmembrane region" description="Helical" evidence="1">
    <location>
        <begin position="316"/>
        <end position="334"/>
    </location>
</feature>
<dbReference type="SUPFAM" id="SSF103473">
    <property type="entry name" value="MFS general substrate transporter"/>
    <property type="match status" value="1"/>
</dbReference>
<protein>
    <recommendedName>
        <fullName evidence="4">MFS transporter</fullName>
    </recommendedName>
</protein>
<feature type="transmembrane region" description="Helical" evidence="1">
    <location>
        <begin position="113"/>
        <end position="134"/>
    </location>
</feature>
<feature type="transmembrane region" description="Helical" evidence="1">
    <location>
        <begin position="438"/>
        <end position="461"/>
    </location>
</feature>
<organism evidence="2 3">
    <name type="scientific">Aquibaculum arenosum</name>
    <dbReference type="NCBI Taxonomy" id="3032591"/>
    <lineage>
        <taxon>Bacteria</taxon>
        <taxon>Pseudomonadati</taxon>
        <taxon>Pseudomonadota</taxon>
        <taxon>Alphaproteobacteria</taxon>
        <taxon>Rhodospirillales</taxon>
        <taxon>Rhodovibrionaceae</taxon>
        <taxon>Aquibaculum</taxon>
    </lineage>
</organism>
<feature type="transmembrane region" description="Helical" evidence="1">
    <location>
        <begin position="81"/>
        <end position="101"/>
    </location>
</feature>
<accession>A0ABT5YLQ4</accession>
<evidence type="ECO:0000313" key="2">
    <source>
        <dbReference type="EMBL" id="MDF2095778.1"/>
    </source>
</evidence>
<keyword evidence="3" id="KW-1185">Reference proteome</keyword>
<dbReference type="RefSeq" id="WP_275821524.1">
    <property type="nucleotide sequence ID" value="NZ_JARHUD010000004.1"/>
</dbReference>
<dbReference type="EMBL" id="JARHUD010000004">
    <property type="protein sequence ID" value="MDF2095778.1"/>
    <property type="molecule type" value="Genomic_DNA"/>
</dbReference>
<dbReference type="InterPro" id="IPR036259">
    <property type="entry name" value="MFS_trans_sf"/>
</dbReference>
<keyword evidence="1" id="KW-0472">Membrane</keyword>
<sequence>MTQRATGFGVLAFGGLGMAALLGNGLKSVITSTLFISEGEFASFLTISVERTNFIVELIVGSMVIALALAPLLITRRRAPYLAALASVLAAAAFAGLGMLFNTQPSLPVRELGVALSFVAGGLSLGLLAPLAQFHISSLEDDKAQGMLTTLWSFATPFAFLVTPQLVKFTAHDIGIGNFFLIFALLPLVYLAVALPSLRRIAGGDSNAQAEQLALDRRSILLFVGSVLAFQIATALGTLVGWSSVATVVALVVFAGALLVTASHMRRVKPLTGIPNTPLLLLLGLFLLQIPTTGFFDTVYLVRHLCSASLIADRASIGALGQAVAVLLAGALVARNAALAVPLIAASLPLVFLGIVGYAFYPTVPEDWLFIGARLSTSLGMGLVTATVVVTATRQADRYALLALLPAGAIMIGTEAGLELLEIAFAVAKAFGANDFGAYRVVFLLQIGAVAVAALPLLAGLRGLAAGFSARQQTA</sequence>
<evidence type="ECO:0000313" key="3">
    <source>
        <dbReference type="Proteomes" id="UP001215503"/>
    </source>
</evidence>
<feature type="transmembrane region" description="Helical" evidence="1">
    <location>
        <begin position="179"/>
        <end position="198"/>
    </location>
</feature>
<feature type="transmembrane region" description="Helical" evidence="1">
    <location>
        <begin position="341"/>
        <end position="361"/>
    </location>
</feature>
<feature type="transmembrane region" description="Helical" evidence="1">
    <location>
        <begin position="245"/>
        <end position="265"/>
    </location>
</feature>
<reference evidence="2 3" key="1">
    <citation type="submission" date="2023-03" db="EMBL/GenBank/DDBJ databases">
        <title>Fodinicurvata sp. CAU 1616 isolated from sea sendiment.</title>
        <authorList>
            <person name="Kim W."/>
        </authorList>
    </citation>
    <scope>NUCLEOTIDE SEQUENCE [LARGE SCALE GENOMIC DNA]</scope>
    <source>
        <strain evidence="2 3">CAU 1616</strain>
    </source>
</reference>
<name>A0ABT5YLQ4_9PROT</name>